<dbReference type="InParanoid" id="A0A3G9JAA3"/>
<dbReference type="KEGG" id="ebm:SG0102_24300"/>
<proteinExistence type="inferred from homology"/>
<gene>
    <name evidence="3" type="primary">yhbQ</name>
    <name evidence="3" type="ORF">SG0102_24300</name>
</gene>
<dbReference type="OrthoDB" id="9807770at2"/>
<dbReference type="PANTHER" id="PTHR34477:SF1">
    <property type="entry name" value="UPF0213 PROTEIN YHBQ"/>
    <property type="match status" value="1"/>
</dbReference>
<reference evidence="3 4" key="1">
    <citation type="submission" date="2018-11" db="EMBL/GenBank/DDBJ databases">
        <title>Novel Erysipelotrichaceae bacterium isolated from small intestine of a swine.</title>
        <authorList>
            <person name="Kim J.S."/>
            <person name="Choe H."/>
            <person name="Lee Y.R."/>
            <person name="Kim K.M."/>
            <person name="Park D.S."/>
        </authorList>
    </citation>
    <scope>NUCLEOTIDE SEQUENCE [LARGE SCALE GENOMIC DNA]</scope>
    <source>
        <strain evidence="3 4">SG0102</strain>
    </source>
</reference>
<dbReference type="AlphaFoldDB" id="A0A3G9JAA3"/>
<dbReference type="RefSeq" id="WP_125120215.1">
    <property type="nucleotide sequence ID" value="NZ_AP019309.1"/>
</dbReference>
<comment type="similarity">
    <text evidence="1">Belongs to the UPF0213 family.</text>
</comment>
<dbReference type="SMART" id="SM00465">
    <property type="entry name" value="GIYc"/>
    <property type="match status" value="1"/>
</dbReference>
<dbReference type="Proteomes" id="UP000268059">
    <property type="component" value="Chromosome"/>
</dbReference>
<dbReference type="PANTHER" id="PTHR34477">
    <property type="entry name" value="UPF0213 PROTEIN YHBQ"/>
    <property type="match status" value="1"/>
</dbReference>
<sequence>MYYIYILRCVDDTLYTGITNHLEKRMHEHFTHSPKAAKYTLSHHPLYIAALFTCEDRSQASKLEYAIKHLPKAKKEALIAFHNQTLPLSYIRLYAFPLIHII</sequence>
<dbReference type="EMBL" id="AP019309">
    <property type="protein sequence ID" value="BBH27496.1"/>
    <property type="molecule type" value="Genomic_DNA"/>
</dbReference>
<dbReference type="InterPro" id="IPR035901">
    <property type="entry name" value="GIY-YIG_endonuc_sf"/>
</dbReference>
<name>A0A3G9JAA3_9FIRM</name>
<evidence type="ECO:0000313" key="4">
    <source>
        <dbReference type="Proteomes" id="UP000268059"/>
    </source>
</evidence>
<dbReference type="InterPro" id="IPR000305">
    <property type="entry name" value="GIY-YIG_endonuc"/>
</dbReference>
<dbReference type="PROSITE" id="PS50164">
    <property type="entry name" value="GIY_YIG"/>
    <property type="match status" value="1"/>
</dbReference>
<dbReference type="CDD" id="cd10456">
    <property type="entry name" value="GIY-YIG_UPF0213"/>
    <property type="match status" value="1"/>
</dbReference>
<evidence type="ECO:0000313" key="3">
    <source>
        <dbReference type="EMBL" id="BBH27496.1"/>
    </source>
</evidence>
<dbReference type="FunCoup" id="A0A3G9JAA3">
    <property type="interactions" value="47"/>
</dbReference>
<dbReference type="SUPFAM" id="SSF82771">
    <property type="entry name" value="GIY-YIG endonuclease"/>
    <property type="match status" value="1"/>
</dbReference>
<accession>A0A3G9JAA3</accession>
<feature type="domain" description="GIY-YIG" evidence="2">
    <location>
        <begin position="1"/>
        <end position="77"/>
    </location>
</feature>
<keyword evidence="4" id="KW-1185">Reference proteome</keyword>
<organism evidence="3 4">
    <name type="scientific">Intestinibaculum porci</name>
    <dbReference type="NCBI Taxonomy" id="2487118"/>
    <lineage>
        <taxon>Bacteria</taxon>
        <taxon>Bacillati</taxon>
        <taxon>Bacillota</taxon>
        <taxon>Erysipelotrichia</taxon>
        <taxon>Erysipelotrichales</taxon>
        <taxon>Erysipelotrichaceae</taxon>
        <taxon>Intestinibaculum</taxon>
    </lineage>
</organism>
<dbReference type="Gene3D" id="3.40.1440.10">
    <property type="entry name" value="GIY-YIG endonuclease"/>
    <property type="match status" value="1"/>
</dbReference>
<protein>
    <submittedName>
        <fullName evidence="3">UPF0213 protein YhbQ</fullName>
    </submittedName>
</protein>
<dbReference type="InterPro" id="IPR050190">
    <property type="entry name" value="UPF0213_domain"/>
</dbReference>
<dbReference type="Pfam" id="PF01541">
    <property type="entry name" value="GIY-YIG"/>
    <property type="match status" value="1"/>
</dbReference>
<evidence type="ECO:0000259" key="2">
    <source>
        <dbReference type="PROSITE" id="PS50164"/>
    </source>
</evidence>
<evidence type="ECO:0000256" key="1">
    <source>
        <dbReference type="ARBA" id="ARBA00007435"/>
    </source>
</evidence>